<dbReference type="InterPro" id="IPR013783">
    <property type="entry name" value="Ig-like_fold"/>
</dbReference>
<dbReference type="PROSITE" id="PS00719">
    <property type="entry name" value="GLYCOSYL_HYDROL_F2_1"/>
    <property type="match status" value="1"/>
</dbReference>
<proteinExistence type="inferred from homology"/>
<feature type="domain" description="Glycoside hydrolase family 2 immunoglobulin-like beta-sandwich" evidence="7">
    <location>
        <begin position="181"/>
        <end position="272"/>
    </location>
</feature>
<dbReference type="Proteomes" id="UP001501166">
    <property type="component" value="Unassembled WGS sequence"/>
</dbReference>
<dbReference type="EMBL" id="BAAACW010000108">
    <property type="protein sequence ID" value="GAA0365015.1"/>
    <property type="molecule type" value="Genomic_DNA"/>
</dbReference>
<dbReference type="InterPro" id="IPR006104">
    <property type="entry name" value="Glyco_hydro_2_N"/>
</dbReference>
<evidence type="ECO:0000256" key="4">
    <source>
        <dbReference type="ARBA" id="ARBA00022801"/>
    </source>
</evidence>
<dbReference type="PRINTS" id="PR00132">
    <property type="entry name" value="GLHYDRLASE2"/>
</dbReference>
<feature type="domain" description="Glycoside hydrolase family 2 catalytic" evidence="8">
    <location>
        <begin position="274"/>
        <end position="587"/>
    </location>
</feature>
<evidence type="ECO:0000259" key="9">
    <source>
        <dbReference type="Pfam" id="PF02837"/>
    </source>
</evidence>
<dbReference type="EC" id="3.2.1.31" evidence="2"/>
<evidence type="ECO:0000256" key="5">
    <source>
        <dbReference type="ARBA" id="ARBA00023295"/>
    </source>
</evidence>
<dbReference type="Pfam" id="PF02837">
    <property type="entry name" value="Glyco_hydro_2_N"/>
    <property type="match status" value="1"/>
</dbReference>
<accession>A0ABP3H8V7</accession>
<dbReference type="PANTHER" id="PTHR10066:SF67">
    <property type="entry name" value="BETA-GLUCURONIDASE"/>
    <property type="match status" value="1"/>
</dbReference>
<sequence>MLYPINTESRAVIDLSGIWTLQLEKEGNDCNPRNPLKKGYSVAVPGSFNDQLVEQDVRTHIGNIWYETTFSIPHYLKDNRLVLRFGSVTHSAQVYLNGELITEHKGGFTPFEVEVSSTIKPGENRLTVCVSNIIDYTTLPVGVYSEEVVDGKTVKKVSENFDFFNYAGIHRPVKLYTTPKTFIEDVAVAYEVSGEQAQVSVQTFIQGEYDNVRVTLFNEDNERVATGEGKEAELTIEAVRQWEPLDSYLYTVKVEVTAPNDTDIYHLPVGIRTVEVKGSQFLINNKPFYFKGFGKHEDTYLHGRGLNEPSNVLDLNLMKQMGANSFRTSHYPYSEEMMRLADREGFVVIDETPAVSLYAGFNVQFDGEEPNTWDEMQTKEAHELVLKEMVERDKNHACVVMWSVANEPATHHEGAREYFEPLIELTRSLDPQNRPVTIVYNMEALPGQELTHDLVDVICLNRYYSWYLQTADLKAGEKALRDELKEWEQKDLNKPFLFTEYGADTVSGLHSVQDIPFTEEFQVHYYEMYHKVFDEFPFIVGEQVWNFADFETKVGTGRVQGNKKGIFNRAREPKMIAYFLKQRWLNIPEFDYHLKK</sequence>
<dbReference type="SUPFAM" id="SSF49303">
    <property type="entry name" value="beta-Galactosidase/glucuronidase domain"/>
    <property type="match status" value="1"/>
</dbReference>
<dbReference type="InterPro" id="IPR006102">
    <property type="entry name" value="Ig-like_GH2"/>
</dbReference>
<keyword evidence="11" id="KW-1185">Reference proteome</keyword>
<feature type="domain" description="Glycosyl hydrolases family 2 sugar binding" evidence="9">
    <location>
        <begin position="14"/>
        <end position="179"/>
    </location>
</feature>
<gene>
    <name evidence="10" type="primary">uidA</name>
    <name evidence="10" type="ORF">GCM10008932_16540</name>
</gene>
<reference evidence="11" key="1">
    <citation type="journal article" date="2019" name="Int. J. Syst. Evol. Microbiol.">
        <title>The Global Catalogue of Microorganisms (GCM) 10K type strain sequencing project: providing services to taxonomists for standard genome sequencing and annotation.</title>
        <authorList>
            <consortium name="The Broad Institute Genomics Platform"/>
            <consortium name="The Broad Institute Genome Sequencing Center for Infectious Disease"/>
            <person name="Wu L."/>
            <person name="Ma J."/>
        </authorList>
    </citation>
    <scope>NUCLEOTIDE SEQUENCE [LARGE SCALE GENOMIC DNA]</scope>
    <source>
        <strain evidence="11">JCM 12662</strain>
    </source>
</reference>
<dbReference type="NCBIfam" id="NF007538">
    <property type="entry name" value="PRK10150.1"/>
    <property type="match status" value="1"/>
</dbReference>
<dbReference type="InterPro" id="IPR008979">
    <property type="entry name" value="Galactose-bd-like_sf"/>
</dbReference>
<evidence type="ECO:0000256" key="6">
    <source>
        <dbReference type="RuleBase" id="RU361154"/>
    </source>
</evidence>
<dbReference type="InterPro" id="IPR006103">
    <property type="entry name" value="Glyco_hydro_2_cat"/>
</dbReference>
<dbReference type="RefSeq" id="WP_343755585.1">
    <property type="nucleotide sequence ID" value="NZ_BAAACW010000108.1"/>
</dbReference>
<evidence type="ECO:0000313" key="11">
    <source>
        <dbReference type="Proteomes" id="UP001501166"/>
    </source>
</evidence>
<dbReference type="Pfam" id="PF00703">
    <property type="entry name" value="Glyco_hydro_2"/>
    <property type="match status" value="1"/>
</dbReference>
<name>A0ABP3H8V7_9LACT</name>
<dbReference type="Gene3D" id="2.60.40.10">
    <property type="entry name" value="Immunoglobulins"/>
    <property type="match status" value="1"/>
</dbReference>
<dbReference type="Gene3D" id="2.60.120.260">
    <property type="entry name" value="Galactose-binding domain-like"/>
    <property type="match status" value="1"/>
</dbReference>
<dbReference type="SUPFAM" id="SSF51445">
    <property type="entry name" value="(Trans)glycosidases"/>
    <property type="match status" value="1"/>
</dbReference>
<dbReference type="SUPFAM" id="SSF49785">
    <property type="entry name" value="Galactose-binding domain-like"/>
    <property type="match status" value="1"/>
</dbReference>
<comment type="caution">
    <text evidence="10">The sequence shown here is derived from an EMBL/GenBank/DDBJ whole genome shotgun (WGS) entry which is preliminary data.</text>
</comment>
<organism evidence="10 11">
    <name type="scientific">Alkalibacterium iburiense</name>
    <dbReference type="NCBI Taxonomy" id="290589"/>
    <lineage>
        <taxon>Bacteria</taxon>
        <taxon>Bacillati</taxon>
        <taxon>Bacillota</taxon>
        <taxon>Bacilli</taxon>
        <taxon>Lactobacillales</taxon>
        <taxon>Carnobacteriaceae</taxon>
        <taxon>Alkalibacterium</taxon>
    </lineage>
</organism>
<evidence type="ECO:0000256" key="1">
    <source>
        <dbReference type="ARBA" id="ARBA00007401"/>
    </source>
</evidence>
<dbReference type="InterPro" id="IPR006101">
    <property type="entry name" value="Glyco_hydro_2"/>
</dbReference>
<dbReference type="InterPro" id="IPR036156">
    <property type="entry name" value="Beta-gal/glucu_dom_sf"/>
</dbReference>
<evidence type="ECO:0000256" key="3">
    <source>
        <dbReference type="ARBA" id="ARBA00016205"/>
    </source>
</evidence>
<dbReference type="Gene3D" id="3.20.20.80">
    <property type="entry name" value="Glycosidases"/>
    <property type="match status" value="1"/>
</dbReference>
<evidence type="ECO:0000313" key="10">
    <source>
        <dbReference type="EMBL" id="GAA0365015.1"/>
    </source>
</evidence>
<evidence type="ECO:0000256" key="2">
    <source>
        <dbReference type="ARBA" id="ARBA00012761"/>
    </source>
</evidence>
<dbReference type="InterPro" id="IPR017853">
    <property type="entry name" value="GH"/>
</dbReference>
<keyword evidence="5 6" id="KW-0326">Glycosidase</keyword>
<dbReference type="PROSITE" id="PS00608">
    <property type="entry name" value="GLYCOSYL_HYDROL_F2_2"/>
    <property type="match status" value="1"/>
</dbReference>
<keyword evidence="4 6" id="KW-0378">Hydrolase</keyword>
<protein>
    <recommendedName>
        <fullName evidence="3">Beta-glucuronidase</fullName>
        <ecNumber evidence="2">3.2.1.31</ecNumber>
    </recommendedName>
</protein>
<dbReference type="InterPro" id="IPR023232">
    <property type="entry name" value="Glyco_hydro_2_AS"/>
</dbReference>
<evidence type="ECO:0000259" key="7">
    <source>
        <dbReference type="Pfam" id="PF00703"/>
    </source>
</evidence>
<comment type="similarity">
    <text evidence="1 6">Belongs to the glycosyl hydrolase 2 family.</text>
</comment>
<dbReference type="InterPro" id="IPR023230">
    <property type="entry name" value="Glyco_hydro_2_CS"/>
</dbReference>
<evidence type="ECO:0000259" key="8">
    <source>
        <dbReference type="Pfam" id="PF02836"/>
    </source>
</evidence>
<dbReference type="Pfam" id="PF02836">
    <property type="entry name" value="Glyco_hydro_2_C"/>
    <property type="match status" value="1"/>
</dbReference>
<dbReference type="PANTHER" id="PTHR10066">
    <property type="entry name" value="BETA-GLUCURONIDASE"/>
    <property type="match status" value="1"/>
</dbReference>